<dbReference type="AlphaFoldDB" id="A0AAV1W7S6"/>
<dbReference type="Proteomes" id="UP001497480">
    <property type="component" value="Unassembled WGS sequence"/>
</dbReference>
<keyword evidence="6" id="KW-0539">Nucleus</keyword>
<dbReference type="PANTHER" id="PTHR46373">
    <property type="entry name" value="PROTEIN RKD4"/>
    <property type="match status" value="1"/>
</dbReference>
<gene>
    <name evidence="8" type="ORF">LLUT_LOCUS6484</name>
</gene>
<evidence type="ECO:0000256" key="2">
    <source>
        <dbReference type="ARBA" id="ARBA00023015"/>
    </source>
</evidence>
<feature type="domain" description="RWP-RK" evidence="7">
    <location>
        <begin position="132"/>
        <end position="211"/>
    </location>
</feature>
<evidence type="ECO:0000259" key="7">
    <source>
        <dbReference type="PROSITE" id="PS51519"/>
    </source>
</evidence>
<evidence type="ECO:0000256" key="1">
    <source>
        <dbReference type="ARBA" id="ARBA00004049"/>
    </source>
</evidence>
<evidence type="ECO:0000256" key="5">
    <source>
        <dbReference type="ARBA" id="ARBA00023163"/>
    </source>
</evidence>
<proteinExistence type="predicted"/>
<keyword evidence="3" id="KW-0175">Coiled coil</keyword>
<dbReference type="Pfam" id="PF02042">
    <property type="entry name" value="RWP-RK"/>
    <property type="match status" value="1"/>
</dbReference>
<keyword evidence="5" id="KW-0804">Transcription</keyword>
<dbReference type="PROSITE" id="PS51519">
    <property type="entry name" value="RWP_RK"/>
    <property type="match status" value="1"/>
</dbReference>
<accession>A0AAV1W7S6</accession>
<dbReference type="InterPro" id="IPR044607">
    <property type="entry name" value="RKD-like"/>
</dbReference>
<evidence type="ECO:0000256" key="6">
    <source>
        <dbReference type="ARBA" id="ARBA00023242"/>
    </source>
</evidence>
<keyword evidence="2" id="KW-0805">Transcription regulation</keyword>
<dbReference type="InterPro" id="IPR003035">
    <property type="entry name" value="RWP-RK_dom"/>
</dbReference>
<protein>
    <recommendedName>
        <fullName evidence="7">RWP-RK domain-containing protein</fullName>
    </recommendedName>
</protein>
<name>A0AAV1W7S6_LUPLU</name>
<dbReference type="GO" id="GO:0003677">
    <property type="term" value="F:DNA binding"/>
    <property type="evidence" value="ECO:0007669"/>
    <property type="project" value="UniProtKB-KW"/>
</dbReference>
<sequence length="249" mass="28969">MEFHFHHSLNFPNNEVPQSPNWFSSPQLTETDSVMDISPWDDFFDFGSVPEFSHQSNKLFFNGLPELENLNFEEDFDLLPKDENFGVEQKPLQMVVPQSPPPHGFGELALMTCVKKEEEKNNEGMLLLPNSNSSNIKKRSSALEFDEIKKHFGVPISEAAKEMNVGLTLLKRRCRELNILRWPHRKLKSLELLISNVKEMGLSEEIAMLEQHREMLEKLPHLELTEETKKLRQACFKANYKKRRSFALQ</sequence>
<dbReference type="PANTHER" id="PTHR46373:SF20">
    <property type="entry name" value="PROTEIN RKD1"/>
    <property type="match status" value="1"/>
</dbReference>
<keyword evidence="4" id="KW-0238">DNA-binding</keyword>
<dbReference type="GO" id="GO:0003700">
    <property type="term" value="F:DNA-binding transcription factor activity"/>
    <property type="evidence" value="ECO:0007669"/>
    <property type="project" value="InterPro"/>
</dbReference>
<evidence type="ECO:0000313" key="9">
    <source>
        <dbReference type="Proteomes" id="UP001497480"/>
    </source>
</evidence>
<evidence type="ECO:0000256" key="3">
    <source>
        <dbReference type="ARBA" id="ARBA00023054"/>
    </source>
</evidence>
<organism evidence="8 9">
    <name type="scientific">Lupinus luteus</name>
    <name type="common">European yellow lupine</name>
    <dbReference type="NCBI Taxonomy" id="3873"/>
    <lineage>
        <taxon>Eukaryota</taxon>
        <taxon>Viridiplantae</taxon>
        <taxon>Streptophyta</taxon>
        <taxon>Embryophyta</taxon>
        <taxon>Tracheophyta</taxon>
        <taxon>Spermatophyta</taxon>
        <taxon>Magnoliopsida</taxon>
        <taxon>eudicotyledons</taxon>
        <taxon>Gunneridae</taxon>
        <taxon>Pentapetalae</taxon>
        <taxon>rosids</taxon>
        <taxon>fabids</taxon>
        <taxon>Fabales</taxon>
        <taxon>Fabaceae</taxon>
        <taxon>Papilionoideae</taxon>
        <taxon>50 kb inversion clade</taxon>
        <taxon>genistoids sensu lato</taxon>
        <taxon>core genistoids</taxon>
        <taxon>Genisteae</taxon>
        <taxon>Lupinus</taxon>
    </lineage>
</organism>
<dbReference type="EMBL" id="CAXHTB010000004">
    <property type="protein sequence ID" value="CAL0305424.1"/>
    <property type="molecule type" value="Genomic_DNA"/>
</dbReference>
<evidence type="ECO:0000313" key="8">
    <source>
        <dbReference type="EMBL" id="CAL0305424.1"/>
    </source>
</evidence>
<evidence type="ECO:0000256" key="4">
    <source>
        <dbReference type="ARBA" id="ARBA00023125"/>
    </source>
</evidence>
<reference evidence="8 9" key="1">
    <citation type="submission" date="2024-03" db="EMBL/GenBank/DDBJ databases">
        <authorList>
            <person name="Martinez-Hernandez J."/>
        </authorList>
    </citation>
    <scope>NUCLEOTIDE SEQUENCE [LARGE SCALE GENOMIC DNA]</scope>
</reference>
<comment type="function">
    <text evidence="1">Putative transcription factor.</text>
</comment>
<comment type="caution">
    <text evidence="8">The sequence shown here is derived from an EMBL/GenBank/DDBJ whole genome shotgun (WGS) entry which is preliminary data.</text>
</comment>
<keyword evidence="9" id="KW-1185">Reference proteome</keyword>